<comment type="similarity">
    <text evidence="2 10">Belongs to the TAF1 family.</text>
</comment>
<evidence type="ECO:0000256" key="4">
    <source>
        <dbReference type="ARBA" id="ARBA00023015"/>
    </source>
</evidence>
<dbReference type="SUPFAM" id="SSF47055">
    <property type="entry name" value="TAF(II)230 TBP-binding fragment"/>
    <property type="match status" value="1"/>
</dbReference>
<dbReference type="InterPro" id="IPR022591">
    <property type="entry name" value="TAF1_HAT_dom"/>
</dbReference>
<feature type="compositionally biased region" description="Basic and acidic residues" evidence="14">
    <location>
        <begin position="1025"/>
        <end position="1034"/>
    </location>
</feature>
<dbReference type="PIRSF" id="PIRSF003047">
    <property type="entry name" value="TAF1_animal"/>
    <property type="match status" value="1"/>
</dbReference>
<dbReference type="SUPFAM" id="SSF47370">
    <property type="entry name" value="Bromodomain"/>
    <property type="match status" value="2"/>
</dbReference>
<reference evidence="16 17" key="1">
    <citation type="journal article" date="2022" name="G3 (Bethesda)">
        <title>Evaluating Illumina-, Nanopore-, and PacBio-based genome assembly strategies with the bald notothen, Trematomus borchgrevinki.</title>
        <authorList>
            <person name="Rayamajhi N."/>
            <person name="Cheng C.C."/>
            <person name="Catchen J.M."/>
        </authorList>
    </citation>
    <scope>NUCLEOTIDE SEQUENCE [LARGE SCALE GENOMIC DNA]</scope>
    <source>
        <strain evidence="16">AGRC-2024</strain>
    </source>
</reference>
<dbReference type="Proteomes" id="UP001619887">
    <property type="component" value="Unassembled WGS sequence"/>
</dbReference>
<dbReference type="PROSITE" id="PS50014">
    <property type="entry name" value="BROMODOMAIN_2"/>
    <property type="match status" value="2"/>
</dbReference>
<evidence type="ECO:0000259" key="15">
    <source>
        <dbReference type="PROSITE" id="PS50014"/>
    </source>
</evidence>
<feature type="cross-link" description="Glycyl lysine isopeptide (Lys-Gly) (interchain with G-Cter in SUMO2)" evidence="11">
    <location>
        <position position="600"/>
    </location>
</feature>
<dbReference type="PROSITE" id="PS00633">
    <property type="entry name" value="BROMODOMAIN_1"/>
    <property type="match status" value="2"/>
</dbReference>
<dbReference type="InterPro" id="IPR001487">
    <property type="entry name" value="Bromodomain"/>
</dbReference>
<feature type="compositionally biased region" description="Acidic residues" evidence="14">
    <location>
        <begin position="1772"/>
        <end position="1783"/>
    </location>
</feature>
<feature type="coiled-coil region" evidence="13">
    <location>
        <begin position="1543"/>
        <end position="1570"/>
    </location>
</feature>
<keyword evidence="13" id="KW-0175">Coiled coil</keyword>
<evidence type="ECO:0000256" key="10">
    <source>
        <dbReference type="PIRNR" id="PIRNR003047"/>
    </source>
</evidence>
<evidence type="ECO:0000256" key="1">
    <source>
        <dbReference type="ARBA" id="ARBA00004123"/>
    </source>
</evidence>
<dbReference type="GO" id="GO:0004674">
    <property type="term" value="F:protein serine/threonine kinase activity"/>
    <property type="evidence" value="ECO:0007669"/>
    <property type="project" value="UniProtKB-UniRule"/>
</dbReference>
<evidence type="ECO:0000256" key="3">
    <source>
        <dbReference type="ARBA" id="ARBA00022737"/>
    </source>
</evidence>
<reference evidence="16 17" key="2">
    <citation type="journal article" date="2024" name="G3 (Bethesda)">
        <title>The genome of the cryopelagic Antarctic bald notothen, Trematomus borchgrevinki.</title>
        <authorList>
            <person name="Rayamajhi N."/>
            <person name="Rivera-Colon A.G."/>
            <person name="Minhas B.F."/>
            <person name="Cheng C.C."/>
            <person name="Catchen J.M."/>
        </authorList>
    </citation>
    <scope>NUCLEOTIDE SEQUENCE [LARGE SCALE GENOMIC DNA]</scope>
    <source>
        <strain evidence="16">AGRC-2024</strain>
    </source>
</reference>
<name>A0ABD2FM49_PAGBO</name>
<proteinExistence type="inferred from homology"/>
<dbReference type="InterPro" id="IPR018359">
    <property type="entry name" value="Bromodomain_CS"/>
</dbReference>
<dbReference type="Pfam" id="PF00439">
    <property type="entry name" value="Bromodomain"/>
    <property type="match status" value="2"/>
</dbReference>
<dbReference type="Gene3D" id="1.20.920.10">
    <property type="entry name" value="Bromodomain-like"/>
    <property type="match status" value="2"/>
</dbReference>
<dbReference type="CDD" id="cd05511">
    <property type="entry name" value="Bromo_TFIID"/>
    <property type="match status" value="2"/>
</dbReference>
<keyword evidence="17" id="KW-1185">Reference proteome</keyword>
<dbReference type="PANTHER" id="PTHR13900">
    <property type="entry name" value="TRANSCRIPTION INITIATION FACTOR TFIID"/>
    <property type="match status" value="1"/>
</dbReference>
<evidence type="ECO:0000256" key="14">
    <source>
        <dbReference type="SAM" id="MobiDB-lite"/>
    </source>
</evidence>
<feature type="compositionally biased region" description="Polar residues" evidence="14">
    <location>
        <begin position="468"/>
        <end position="478"/>
    </location>
</feature>
<keyword evidence="5 12" id="KW-0103">Bromodomain</keyword>
<gene>
    <name evidence="16" type="ORF">OYC64_020394</name>
</gene>
<dbReference type="PANTHER" id="PTHR13900:SF0">
    <property type="entry name" value="TRANSCRIPTION INITIATION FACTOR TFIID SUBUNIT 1"/>
    <property type="match status" value="1"/>
</dbReference>
<keyword evidence="6" id="KW-0238">DNA-binding</keyword>
<feature type="compositionally biased region" description="Low complexity" evidence="14">
    <location>
        <begin position="176"/>
        <end position="189"/>
    </location>
</feature>
<keyword evidence="9" id="KW-0131">Cell cycle</keyword>
<keyword evidence="7 10" id="KW-0804">Transcription</keyword>
<dbReference type="InterPro" id="IPR040240">
    <property type="entry name" value="TAF1"/>
</dbReference>
<feature type="compositionally biased region" description="Basic residues" evidence="14">
    <location>
        <begin position="260"/>
        <end position="270"/>
    </location>
</feature>
<evidence type="ECO:0000256" key="2">
    <source>
        <dbReference type="ARBA" id="ARBA00009064"/>
    </source>
</evidence>
<evidence type="ECO:0000256" key="13">
    <source>
        <dbReference type="SAM" id="Coils"/>
    </source>
</evidence>
<dbReference type="Pfam" id="PF12157">
    <property type="entry name" value="DUF3591"/>
    <property type="match status" value="1"/>
</dbReference>
<feature type="region of interest" description="Disordered" evidence="14">
    <location>
        <begin position="58"/>
        <end position="81"/>
    </location>
</feature>
<dbReference type="FunFam" id="1.20.920.10:FF:000019">
    <property type="entry name" value="Transcription initiation factor TFIID subunit"/>
    <property type="match status" value="1"/>
</dbReference>
<feature type="compositionally biased region" description="Basic and acidic residues" evidence="14">
    <location>
        <begin position="496"/>
        <end position="512"/>
    </location>
</feature>
<comment type="caution">
    <text evidence="16">The sequence shown here is derived from an EMBL/GenBank/DDBJ whole genome shotgun (WGS) entry which is preliminary data.</text>
</comment>
<dbReference type="GO" id="GO:0005669">
    <property type="term" value="C:transcription factor TFIID complex"/>
    <property type="evidence" value="ECO:0007669"/>
    <property type="project" value="UniProtKB-UniRule"/>
</dbReference>
<evidence type="ECO:0000313" key="17">
    <source>
        <dbReference type="Proteomes" id="UP001619887"/>
    </source>
</evidence>
<dbReference type="GO" id="GO:0003677">
    <property type="term" value="F:DNA binding"/>
    <property type="evidence" value="ECO:0007669"/>
    <property type="project" value="UniProtKB-KW"/>
</dbReference>
<feature type="region of interest" description="Disordered" evidence="14">
    <location>
        <begin position="1020"/>
        <end position="1042"/>
    </location>
</feature>
<feature type="compositionally biased region" description="Basic and acidic residues" evidence="14">
    <location>
        <begin position="1300"/>
        <end position="1316"/>
    </location>
</feature>
<dbReference type="Pfam" id="PF09247">
    <property type="entry name" value="TBP-binding"/>
    <property type="match status" value="1"/>
</dbReference>
<keyword evidence="8 10" id="KW-0539">Nucleus</keyword>
<dbReference type="InterPro" id="IPR041670">
    <property type="entry name" value="Znf-CCHC_6"/>
</dbReference>
<feature type="compositionally biased region" description="Acidic residues" evidence="14">
    <location>
        <begin position="1742"/>
        <end position="1753"/>
    </location>
</feature>
<keyword evidence="3" id="KW-0677">Repeat</keyword>
<dbReference type="EMBL" id="JBIYXZ010002089">
    <property type="protein sequence ID" value="KAL3042448.1"/>
    <property type="molecule type" value="Genomic_DNA"/>
</dbReference>
<dbReference type="InterPro" id="IPR036741">
    <property type="entry name" value="TAFII-230_TBP-bd_sf"/>
</dbReference>
<feature type="region of interest" description="Disordered" evidence="14">
    <location>
        <begin position="374"/>
        <end position="413"/>
    </location>
</feature>
<evidence type="ECO:0000256" key="8">
    <source>
        <dbReference type="ARBA" id="ARBA00023242"/>
    </source>
</evidence>
<dbReference type="InterPro" id="IPR011177">
    <property type="entry name" value="TAF1_animal"/>
</dbReference>
<dbReference type="Pfam" id="PF15288">
    <property type="entry name" value="zf-CCHC_6"/>
    <property type="match status" value="1"/>
</dbReference>
<feature type="region of interest" description="Disordered" evidence="14">
    <location>
        <begin position="255"/>
        <end position="291"/>
    </location>
</feature>
<comment type="subcellular location">
    <subcellularLocation>
        <location evidence="1 10">Nucleus</location>
    </subcellularLocation>
</comment>
<feature type="domain" description="Bromo" evidence="15">
    <location>
        <begin position="1466"/>
        <end position="1536"/>
    </location>
</feature>
<feature type="region of interest" description="Disordered" evidence="14">
    <location>
        <begin position="1702"/>
        <end position="1918"/>
    </location>
</feature>
<feature type="cross-link" description="Glycyl lysine isopeptide (Lys-Gly) (interchain with G-Cter in SUMO2)" evidence="11">
    <location>
        <position position="613"/>
    </location>
</feature>
<feature type="compositionally biased region" description="Acidic residues" evidence="14">
    <location>
        <begin position="118"/>
        <end position="130"/>
    </location>
</feature>
<evidence type="ECO:0000256" key="12">
    <source>
        <dbReference type="PROSITE-ProRule" id="PRU00035"/>
    </source>
</evidence>
<feature type="compositionally biased region" description="Basic and acidic residues" evidence="14">
    <location>
        <begin position="1169"/>
        <end position="1181"/>
    </location>
</feature>
<evidence type="ECO:0000313" key="16">
    <source>
        <dbReference type="EMBL" id="KAL3042448.1"/>
    </source>
</evidence>
<dbReference type="FunFam" id="1.20.920.10:FF:000020">
    <property type="entry name" value="Transcription initiation factor TFIID subunit"/>
    <property type="match status" value="1"/>
</dbReference>
<dbReference type="PRINTS" id="PR00503">
    <property type="entry name" value="BROMODOMAIN"/>
</dbReference>
<sequence length="1918" mass="218480">MSDSDSDEDHDRPFSITGFLFGNINEDGQLEDDSVLDDESKKHLAGLGSLGLSSLITEITANEEDDQDDSRDSTNVDADGWVKSTDDAVDYSDISEVAEDETNKYRQAMGSLQPSMQTDDEEDYDADCEDIDSKLMPPPPPPIVPTAAKKEEPASQSPTVGEEGDGIILPSIIAPSSNVDKVDFSSSSDSESETDRPCQGSGAGGPPDSLTLPLAGIMQKDAAKALPGVTELFPEFRPGRVLRFLRLFGPGKNMPSVWRSARRKKKRKHRDPQPGTPPPEGEPTETSPDKKSGWIYEYALPPPPEQCLSDDEITMMAPVESKFSQTCGDGDKETEARPKVAEWRYGPAQLWYDMLGVPEDGSYFNYGFRLKEEQSSEHQEHDTHKQIQETSHKILRREEDDNNENNGGDKDVSDLENELFLMVTQLKWEEDIIWNGEDVKHKGTKTQRASLAGWLPSSMTRNANAYNAQQGLTRSNSLLVPPTPPPMPKMPSITGSKREKNSHDHHTSHEEGSPWFSIFPIDSEELVYGHWEENIIWDDQEMDHLLMPPVLTLDPNDENIILEMPNEKEEMTSHSPSKENKKETAIKKSRILLGKTGVIKDEPQQNMSQPEVKDPWNLSNDEFYYPKQQGLRGTFGGNIIQHSISALELRQPFFPTHMGPMKLRQFHRPTLKKYSFGSVAQPGPHAVQPLLKHIKKKAKMREQERQAAGGGDMFFMRTPQDLTGKDGDLILAEYSEEYPPLIMQVGLATKIKNYYKRKPGKDPGAPDCKYGETVYCHTSPFLGSLHPGQLLPAFENNLFRAPIYLHKMPETDFLVLRTRHGYYIREIVDIFVVGQQCPLFEVQGPNSKRANTHIRDFLQVFIYRLFWKSKDRPRRIRMEDIKKAFPSHSESSIRKRLKLCADFKRTGMDSNWWVLKPDFRLPTEEEIRAMVSPEQCCAYYSMLVAEQRLKDAGYGEKSFFAPDEENEEDFQMKIDDEVRTAPWNTTRAFISAMKGKCLLEVSGVADPTGCGEGFSYVKVPNKPTQQKDDKEPTPAKKTVTGTDADLRRLSLKNAKQLLRKFGVPEEEIKKLSRWEVIDVVRTMSTEQARSGEGPMSKFARGSRFSVAEHQERYKEECQRIFDLQNKVLESGEVLSTDTDSSSAEDSDFEEMGKNIENMLQNKKTSSQLSREREEQERKELQRMLMGEESDRDHKGRKERRKGLSSSLSTSSHKDDDTSSVTSLNSAATGRRLKIYRTFRDEDGKDYVRCETVRKASVIDAYTRIRTTKDEDFIKKFAVFDEQHREEMRKERRRIQEQLRRLKRNQEKDKIKGPPEKKAKKLKERPDLKVKLKCGACGAIGHMRTNKFCPLYYQTNAPPSNPVAMTEEQEEELEKTVIHNDNEELIKVEGTKIVLGKQLIESADEVRRKSLVLKFPKQQLPQKKKRRVGNAVHCDYLNKPHKAIHRRRTDPMVTLSSVLESVINDMRDHPNTYPFHTPVNAKVVKDYYKIITRPMDLQTLRENVRKRLYPSRDEFREAVEVVVKNSATYNGAKHPITQVAQSMLDLCDAKLKEKEDRLVRLEKAINPLLDDDDQVAFSFILDNIVTQKMMVVPDSWPFHHPVNKKFVPDYYKVIVCPMDLENVRKNISKHKYQNRDVFLFDVSLIHANSIKYNGAESPYTRTALDIVSVCKQTLAEYDEHLTQLEKDISTAKEAALDAADLECLDPMTPGPYTPQAEDADGDLEDDDDEEDMLLPPRRQMLDHEEEEEEEEDDGLSNRPAQASVLYQDLLMSDGEDDASEEEGDNPFSSIQLSESGSDSDRELYVRPTPPRRTQETARATMEQDESMMSYEGDGPDVPHMEDSNVSYGSYEEPEIRSQLQPSSLGNGEEYGISEEEEEDEEDEARRRAPAVLSKVQLSEDEESEEFRSIGGDSDMDSET</sequence>
<evidence type="ECO:0000256" key="5">
    <source>
        <dbReference type="ARBA" id="ARBA00023117"/>
    </source>
</evidence>
<evidence type="ECO:0000256" key="9">
    <source>
        <dbReference type="ARBA" id="ARBA00023306"/>
    </source>
</evidence>
<feature type="region of interest" description="Disordered" evidence="14">
    <location>
        <begin position="468"/>
        <end position="515"/>
    </location>
</feature>
<feature type="region of interest" description="Disordered" evidence="14">
    <location>
        <begin position="109"/>
        <end position="216"/>
    </location>
</feature>
<dbReference type="SMART" id="SM00297">
    <property type="entry name" value="BROMO"/>
    <property type="match status" value="2"/>
</dbReference>
<dbReference type="InterPro" id="IPR009067">
    <property type="entry name" value="TAF_II_230-bd"/>
</dbReference>
<evidence type="ECO:0000256" key="11">
    <source>
        <dbReference type="PIRSR" id="PIRSR003047-2"/>
    </source>
</evidence>
<feature type="region of interest" description="Disordered" evidence="14">
    <location>
        <begin position="1300"/>
        <end position="1319"/>
    </location>
</feature>
<dbReference type="FunFam" id="1.10.1100.10:FF:000001">
    <property type="entry name" value="Transcription initiation factor TFIID subunit"/>
    <property type="match status" value="1"/>
</dbReference>
<feature type="compositionally biased region" description="Acidic residues" evidence="14">
    <location>
        <begin position="1716"/>
        <end position="1731"/>
    </location>
</feature>
<dbReference type="InterPro" id="IPR036427">
    <property type="entry name" value="Bromodomain-like_sf"/>
</dbReference>
<evidence type="ECO:0000256" key="6">
    <source>
        <dbReference type="ARBA" id="ARBA00023125"/>
    </source>
</evidence>
<dbReference type="Gene3D" id="1.10.1100.10">
    <property type="entry name" value="TAFII-230 TBP-binding domain"/>
    <property type="match status" value="1"/>
</dbReference>
<feature type="compositionally biased region" description="Basic and acidic residues" evidence="14">
    <location>
        <begin position="374"/>
        <end position="399"/>
    </location>
</feature>
<accession>A0ABD2FM49</accession>
<feature type="region of interest" description="Disordered" evidence="14">
    <location>
        <begin position="1158"/>
        <end position="1224"/>
    </location>
</feature>
<evidence type="ECO:0000256" key="7">
    <source>
        <dbReference type="ARBA" id="ARBA00023163"/>
    </source>
</evidence>
<feature type="compositionally biased region" description="Acidic residues" evidence="14">
    <location>
        <begin position="1870"/>
        <end position="1881"/>
    </location>
</feature>
<feature type="compositionally biased region" description="Polar residues" evidence="14">
    <location>
        <begin position="1785"/>
        <end position="1795"/>
    </location>
</feature>
<protein>
    <recommendedName>
        <fullName evidence="10">Transcription initiation factor TFIID subunit</fullName>
    </recommendedName>
</protein>
<feature type="domain" description="Bromo" evidence="15">
    <location>
        <begin position="1589"/>
        <end position="1659"/>
    </location>
</feature>
<organism evidence="16 17">
    <name type="scientific">Pagothenia borchgrevinki</name>
    <name type="common">Bald rockcod</name>
    <name type="synonym">Trematomus borchgrevinki</name>
    <dbReference type="NCBI Taxonomy" id="8213"/>
    <lineage>
        <taxon>Eukaryota</taxon>
        <taxon>Metazoa</taxon>
        <taxon>Chordata</taxon>
        <taxon>Craniata</taxon>
        <taxon>Vertebrata</taxon>
        <taxon>Euteleostomi</taxon>
        <taxon>Actinopterygii</taxon>
        <taxon>Neopterygii</taxon>
        <taxon>Teleostei</taxon>
        <taxon>Neoteleostei</taxon>
        <taxon>Acanthomorphata</taxon>
        <taxon>Eupercaria</taxon>
        <taxon>Perciformes</taxon>
        <taxon>Notothenioidei</taxon>
        <taxon>Nototheniidae</taxon>
        <taxon>Pagothenia</taxon>
    </lineage>
</organism>
<keyword evidence="4 10" id="KW-0805">Transcription regulation</keyword>